<dbReference type="GO" id="GO:0009927">
    <property type="term" value="F:histidine phosphotransfer kinase activity"/>
    <property type="evidence" value="ECO:0007669"/>
    <property type="project" value="TreeGrafter"/>
</dbReference>
<dbReference type="GO" id="GO:0000155">
    <property type="term" value="F:phosphorelay sensor kinase activity"/>
    <property type="evidence" value="ECO:0007669"/>
    <property type="project" value="InterPro"/>
</dbReference>
<dbReference type="PRINTS" id="PR00344">
    <property type="entry name" value="BCTRLSENSOR"/>
</dbReference>
<comment type="caution">
    <text evidence="8">The sequence shown here is derived from an EMBL/GenBank/DDBJ whole genome shotgun (WGS) entry which is preliminary data.</text>
</comment>
<feature type="transmembrane region" description="Helical" evidence="6">
    <location>
        <begin position="158"/>
        <end position="178"/>
    </location>
</feature>
<keyword evidence="5" id="KW-0418">Kinase</keyword>
<dbReference type="InterPro" id="IPR005467">
    <property type="entry name" value="His_kinase_dom"/>
</dbReference>
<evidence type="ECO:0000256" key="2">
    <source>
        <dbReference type="ARBA" id="ARBA00012438"/>
    </source>
</evidence>
<feature type="domain" description="Histidine kinase" evidence="7">
    <location>
        <begin position="223"/>
        <end position="439"/>
    </location>
</feature>
<evidence type="ECO:0000259" key="7">
    <source>
        <dbReference type="PROSITE" id="PS50109"/>
    </source>
</evidence>
<dbReference type="InterPro" id="IPR036890">
    <property type="entry name" value="HATPase_C_sf"/>
</dbReference>
<dbReference type="SUPFAM" id="SSF47384">
    <property type="entry name" value="Homodimeric domain of signal transducing histidine kinase"/>
    <property type="match status" value="1"/>
</dbReference>
<name>A0A538SWB9_UNCEI</name>
<dbReference type="SUPFAM" id="SSF55874">
    <property type="entry name" value="ATPase domain of HSP90 chaperone/DNA topoisomerase II/histidine kinase"/>
    <property type="match status" value="1"/>
</dbReference>
<evidence type="ECO:0000256" key="6">
    <source>
        <dbReference type="SAM" id="Phobius"/>
    </source>
</evidence>
<evidence type="ECO:0000256" key="4">
    <source>
        <dbReference type="ARBA" id="ARBA00022679"/>
    </source>
</evidence>
<feature type="transmembrane region" description="Helical" evidence="6">
    <location>
        <begin position="13"/>
        <end position="35"/>
    </location>
</feature>
<reference evidence="8 9" key="1">
    <citation type="journal article" date="2019" name="Nat. Microbiol.">
        <title>Mediterranean grassland soil C-N compound turnover is dependent on rainfall and depth, and is mediated by genomically divergent microorganisms.</title>
        <authorList>
            <person name="Diamond S."/>
            <person name="Andeer P.F."/>
            <person name="Li Z."/>
            <person name="Crits-Christoph A."/>
            <person name="Burstein D."/>
            <person name="Anantharaman K."/>
            <person name="Lane K.R."/>
            <person name="Thomas B.C."/>
            <person name="Pan C."/>
            <person name="Northen T.R."/>
            <person name="Banfield J.F."/>
        </authorList>
    </citation>
    <scope>NUCLEOTIDE SEQUENCE [LARGE SCALE GENOMIC DNA]</scope>
    <source>
        <strain evidence="8">WS_4</strain>
    </source>
</reference>
<dbReference type="Proteomes" id="UP000319829">
    <property type="component" value="Unassembled WGS sequence"/>
</dbReference>
<dbReference type="EC" id="2.7.13.3" evidence="2"/>
<keyword evidence="6" id="KW-1133">Transmembrane helix</keyword>
<evidence type="ECO:0000256" key="3">
    <source>
        <dbReference type="ARBA" id="ARBA00022553"/>
    </source>
</evidence>
<dbReference type="InterPro" id="IPR003661">
    <property type="entry name" value="HisK_dim/P_dom"/>
</dbReference>
<keyword evidence="6" id="KW-0472">Membrane</keyword>
<keyword evidence="3" id="KW-0597">Phosphoprotein</keyword>
<dbReference type="AlphaFoldDB" id="A0A538SWB9"/>
<dbReference type="InterPro" id="IPR036097">
    <property type="entry name" value="HisK_dim/P_sf"/>
</dbReference>
<dbReference type="EMBL" id="VBOU01000016">
    <property type="protein sequence ID" value="TMQ55689.1"/>
    <property type="molecule type" value="Genomic_DNA"/>
</dbReference>
<dbReference type="InterPro" id="IPR003594">
    <property type="entry name" value="HATPase_dom"/>
</dbReference>
<dbReference type="PANTHER" id="PTHR43047:SF72">
    <property type="entry name" value="OSMOSENSING HISTIDINE PROTEIN KINASE SLN1"/>
    <property type="match status" value="1"/>
</dbReference>
<evidence type="ECO:0000256" key="1">
    <source>
        <dbReference type="ARBA" id="ARBA00000085"/>
    </source>
</evidence>
<dbReference type="PROSITE" id="PS50109">
    <property type="entry name" value="HIS_KIN"/>
    <property type="match status" value="1"/>
</dbReference>
<evidence type="ECO:0000313" key="9">
    <source>
        <dbReference type="Proteomes" id="UP000319829"/>
    </source>
</evidence>
<dbReference type="InterPro" id="IPR004358">
    <property type="entry name" value="Sig_transdc_His_kin-like_C"/>
</dbReference>
<accession>A0A538SWB9</accession>
<dbReference type="Gene3D" id="1.10.287.130">
    <property type="match status" value="1"/>
</dbReference>
<dbReference type="GO" id="GO:0005886">
    <property type="term" value="C:plasma membrane"/>
    <property type="evidence" value="ECO:0007669"/>
    <property type="project" value="TreeGrafter"/>
</dbReference>
<gene>
    <name evidence="8" type="ORF">E6K74_02555</name>
</gene>
<dbReference type="PANTHER" id="PTHR43047">
    <property type="entry name" value="TWO-COMPONENT HISTIDINE PROTEIN KINASE"/>
    <property type="match status" value="1"/>
</dbReference>
<comment type="catalytic activity">
    <reaction evidence="1">
        <text>ATP + protein L-histidine = ADP + protein N-phospho-L-histidine.</text>
        <dbReference type="EC" id="2.7.13.3"/>
    </reaction>
</comment>
<dbReference type="Gene3D" id="3.30.565.10">
    <property type="entry name" value="Histidine kinase-like ATPase, C-terminal domain"/>
    <property type="match status" value="1"/>
</dbReference>
<evidence type="ECO:0000313" key="8">
    <source>
        <dbReference type="EMBL" id="TMQ55689.1"/>
    </source>
</evidence>
<dbReference type="SMART" id="SM00388">
    <property type="entry name" value="HisKA"/>
    <property type="match status" value="1"/>
</dbReference>
<dbReference type="Pfam" id="PF00512">
    <property type="entry name" value="HisKA"/>
    <property type="match status" value="1"/>
</dbReference>
<dbReference type="Pfam" id="PF17152">
    <property type="entry name" value="CHASE8"/>
    <property type="match status" value="1"/>
</dbReference>
<dbReference type="InterPro" id="IPR033417">
    <property type="entry name" value="CHASE8"/>
</dbReference>
<evidence type="ECO:0000256" key="5">
    <source>
        <dbReference type="ARBA" id="ARBA00022777"/>
    </source>
</evidence>
<dbReference type="SMART" id="SM00387">
    <property type="entry name" value="HATPase_c"/>
    <property type="match status" value="1"/>
</dbReference>
<protein>
    <recommendedName>
        <fullName evidence="2">histidine kinase</fullName>
        <ecNumber evidence="2">2.7.13.3</ecNumber>
    </recommendedName>
</protein>
<sequence>MIPFGDLPIRQKLLGAVALSVIPALVLSCVAFLAFEKHHRRSAVERELLATARIVASSSAMSMRFGDRKGAEAALRALTVNPRIRRAVLRDQRGAVFASYVQNNGRRSADASPPSAAARDFGQAPVEVTHVIRFEGHDLGTVHLQAGMDDFGRDSAAFLLPMAAICAGSTLLILLLMFRLERVVTEPIRVLSNTALDAPAGEPQRSNHKAVSTPRARSEFLAGISHEMRTPLHAILSVAELGAKRAASLTPEKATRYYEMIGDGGRRLLEFLNDLVDLASLEEGKRVLQFSSAPIEAVVVGVVEELRPLFQSRGVRLEVSPCQSTSGWIDRRALMQVLHYVLTTAAKWSGPGGTVTVALARSERGSILSVTDHSSGIVQEGREFASESLDSGSSQDGTRGSEVKLAICRQIMAAHGGRIWTETREGQGATVYLEIPDRSSSPKDGDAQT</sequence>
<keyword evidence="4" id="KW-0808">Transferase</keyword>
<dbReference type="CDD" id="cd00082">
    <property type="entry name" value="HisKA"/>
    <property type="match status" value="1"/>
</dbReference>
<organism evidence="8 9">
    <name type="scientific">Eiseniibacteriota bacterium</name>
    <dbReference type="NCBI Taxonomy" id="2212470"/>
    <lineage>
        <taxon>Bacteria</taxon>
        <taxon>Candidatus Eiseniibacteriota</taxon>
    </lineage>
</organism>
<dbReference type="Pfam" id="PF02518">
    <property type="entry name" value="HATPase_c"/>
    <property type="match status" value="1"/>
</dbReference>
<proteinExistence type="predicted"/>
<keyword evidence="6" id="KW-0812">Transmembrane</keyword>